<evidence type="ECO:0000313" key="2">
    <source>
        <dbReference type="EMBL" id="MEQ2221481.1"/>
    </source>
</evidence>
<accession>A0ABV0SNV8</accession>
<dbReference type="Proteomes" id="UP001482620">
    <property type="component" value="Unassembled WGS sequence"/>
</dbReference>
<reference evidence="2 3" key="1">
    <citation type="submission" date="2021-06" db="EMBL/GenBank/DDBJ databases">
        <authorList>
            <person name="Palmer J.M."/>
        </authorList>
    </citation>
    <scope>NUCLEOTIDE SEQUENCE [LARGE SCALE GENOMIC DNA]</scope>
    <source>
        <strain evidence="3">if_2019</strain>
        <tissue evidence="2">Muscle</tissue>
    </source>
</reference>
<evidence type="ECO:0000256" key="1">
    <source>
        <dbReference type="SAM" id="MobiDB-lite"/>
    </source>
</evidence>
<proteinExistence type="predicted"/>
<organism evidence="2 3">
    <name type="scientific">Ilyodon furcidens</name>
    <name type="common">goldbreast splitfin</name>
    <dbReference type="NCBI Taxonomy" id="33524"/>
    <lineage>
        <taxon>Eukaryota</taxon>
        <taxon>Metazoa</taxon>
        <taxon>Chordata</taxon>
        <taxon>Craniata</taxon>
        <taxon>Vertebrata</taxon>
        <taxon>Euteleostomi</taxon>
        <taxon>Actinopterygii</taxon>
        <taxon>Neopterygii</taxon>
        <taxon>Teleostei</taxon>
        <taxon>Neoteleostei</taxon>
        <taxon>Acanthomorphata</taxon>
        <taxon>Ovalentaria</taxon>
        <taxon>Atherinomorphae</taxon>
        <taxon>Cyprinodontiformes</taxon>
        <taxon>Goodeidae</taxon>
        <taxon>Ilyodon</taxon>
    </lineage>
</organism>
<evidence type="ECO:0008006" key="4">
    <source>
        <dbReference type="Google" id="ProtNLM"/>
    </source>
</evidence>
<evidence type="ECO:0000313" key="3">
    <source>
        <dbReference type="Proteomes" id="UP001482620"/>
    </source>
</evidence>
<sequence>MLAALTLQANTMALMFDSSLKRPVKLLYLQQRSSKYTSRMTQANAIRSNISFTVSPMLEFSRSELRCGDALPSKRATLRSLVFSKLFIRNIHTQHGTHQANKYRKRRLKEINKKDST</sequence>
<dbReference type="EMBL" id="JAHRIQ010001491">
    <property type="protein sequence ID" value="MEQ2221481.1"/>
    <property type="molecule type" value="Genomic_DNA"/>
</dbReference>
<keyword evidence="3" id="KW-1185">Reference proteome</keyword>
<comment type="caution">
    <text evidence="2">The sequence shown here is derived from an EMBL/GenBank/DDBJ whole genome shotgun (WGS) entry which is preliminary data.</text>
</comment>
<gene>
    <name evidence="2" type="ORF">ILYODFUR_016406</name>
</gene>
<protein>
    <recommendedName>
        <fullName evidence="4">Secreted protein</fullName>
    </recommendedName>
</protein>
<name>A0ABV0SNV8_9TELE</name>
<feature type="region of interest" description="Disordered" evidence="1">
    <location>
        <begin position="97"/>
        <end position="117"/>
    </location>
</feature>